<dbReference type="OrthoDB" id="5739641at2"/>
<dbReference type="RefSeq" id="WP_162125438.1">
    <property type="nucleotide sequence ID" value="NZ_PDWK01000093.1"/>
</dbReference>
<reference evidence="1" key="1">
    <citation type="submission" date="2017-10" db="EMBL/GenBank/DDBJ databases">
        <title>Whole genome sequencing of members of genus Pseudoxanthomonas.</title>
        <authorList>
            <person name="Kumar S."/>
            <person name="Bansal K."/>
            <person name="Kaur A."/>
            <person name="Patil P."/>
            <person name="Sharma S."/>
            <person name="Patil P.B."/>
        </authorList>
    </citation>
    <scope>NUCLEOTIDE SEQUENCE</scope>
    <source>
        <strain evidence="1">DSM 22914</strain>
    </source>
</reference>
<sequence length="199" mass="21422">MAGGQAPPLQRTRRRAALFAVPLLLAVLALAAWLAAGPWLAGRGIGRALETRDTAALERHVDFPRLRANLKAQLDDRLVRAAGDAAAHPLGALALAAAGGLAGATVDVMVTPTGIAGLLQGHALWQRSRGRTVDHDPWGATEPARPLHDARLRWESPSRFTATVIHPDGRRTVCVLQRQGLRWRLVDIRLPEEPVAPVF</sequence>
<dbReference type="Proteomes" id="UP000717981">
    <property type="component" value="Unassembled WGS sequence"/>
</dbReference>
<organism evidence="1 2">
    <name type="scientific">Pseudoxanthomonas taiwanensis</name>
    <dbReference type="NCBI Taxonomy" id="176598"/>
    <lineage>
        <taxon>Bacteria</taxon>
        <taxon>Pseudomonadati</taxon>
        <taxon>Pseudomonadota</taxon>
        <taxon>Gammaproteobacteria</taxon>
        <taxon>Lysobacterales</taxon>
        <taxon>Lysobacteraceae</taxon>
        <taxon>Pseudoxanthomonas</taxon>
    </lineage>
</organism>
<evidence type="ECO:0000313" key="1">
    <source>
        <dbReference type="EMBL" id="KAF1685168.1"/>
    </source>
</evidence>
<dbReference type="Pfam" id="PF11159">
    <property type="entry name" value="DUF2939"/>
    <property type="match status" value="1"/>
</dbReference>
<evidence type="ECO:0000313" key="2">
    <source>
        <dbReference type="Proteomes" id="UP000717981"/>
    </source>
</evidence>
<protein>
    <recommendedName>
        <fullName evidence="3">DUF2939 domain-containing protein</fullName>
    </recommendedName>
</protein>
<gene>
    <name evidence="1" type="ORF">CR938_13170</name>
</gene>
<dbReference type="AlphaFoldDB" id="A0A921NY44"/>
<dbReference type="EMBL" id="PDWK01000093">
    <property type="protein sequence ID" value="KAF1685168.1"/>
    <property type="molecule type" value="Genomic_DNA"/>
</dbReference>
<proteinExistence type="predicted"/>
<name>A0A921NY44_9GAMM</name>
<comment type="caution">
    <text evidence="1">The sequence shown here is derived from an EMBL/GenBank/DDBJ whole genome shotgun (WGS) entry which is preliminary data.</text>
</comment>
<evidence type="ECO:0008006" key="3">
    <source>
        <dbReference type="Google" id="ProtNLM"/>
    </source>
</evidence>
<dbReference type="InterPro" id="IPR021330">
    <property type="entry name" value="DUF2939"/>
</dbReference>
<accession>A0A921NY44</accession>
<keyword evidence="2" id="KW-1185">Reference proteome</keyword>